<dbReference type="GO" id="GO:0005634">
    <property type="term" value="C:nucleus"/>
    <property type="evidence" value="ECO:0007669"/>
    <property type="project" value="UniProtKB-SubCell"/>
</dbReference>
<name>J4H2G5_9APHY</name>
<evidence type="ECO:0000313" key="4">
    <source>
        <dbReference type="Proteomes" id="UP000006352"/>
    </source>
</evidence>
<dbReference type="HOGENOM" id="CLU_600130_0_0_1"/>
<dbReference type="Pfam" id="PF11951">
    <property type="entry name" value="Fungal_trans_2"/>
    <property type="match status" value="1"/>
</dbReference>
<keyword evidence="4" id="KW-1185">Reference proteome</keyword>
<sequence length="388" mass="42478">MALPFENPVLAANLHFVLGRTRGSDAAVESLRMALLGTAAVHQSFLLSRNGQSSGEGGADDLMQLAHSFRSKSKQLLVTACSTPEGAGSDATLGAAVAIVLIDIFSGGQNWSKTLNMAKSLVNMRGGPAVLLARSPDTKPNTVTGVSRARLLLEIVAVYELFGCLVTCQQLTLLSPNANSWWLDQAKSEDSHSYVERVFGMSRRFIPLLARVIGFVARHLSGQARINELSTDDSLLELDDAAEARQLYTTVQNWTPCSENVPDRVRAGDRIYQNVAQILLLRDVLEVPADDMLVQQHADVVLTLCSECGQGKMGVDLNWPTIIAGSQAFGPDRARVLDIFDIFRAQCCYEIETAEHIVLQVWKRIDEDMPGADWRSVMRDLDLNVLIL</sequence>
<dbReference type="InterPro" id="IPR021858">
    <property type="entry name" value="Fun_TF"/>
</dbReference>
<evidence type="ECO:0000256" key="1">
    <source>
        <dbReference type="ARBA" id="ARBA00004123"/>
    </source>
</evidence>
<dbReference type="Proteomes" id="UP000006352">
    <property type="component" value="Unassembled WGS sequence"/>
</dbReference>
<proteinExistence type="predicted"/>
<organism evidence="3 4">
    <name type="scientific">Fibroporia radiculosa</name>
    <dbReference type="NCBI Taxonomy" id="599839"/>
    <lineage>
        <taxon>Eukaryota</taxon>
        <taxon>Fungi</taxon>
        <taxon>Dikarya</taxon>
        <taxon>Basidiomycota</taxon>
        <taxon>Agaricomycotina</taxon>
        <taxon>Agaricomycetes</taxon>
        <taxon>Polyporales</taxon>
        <taxon>Fibroporiaceae</taxon>
        <taxon>Fibroporia</taxon>
    </lineage>
</organism>
<reference evidence="3 4" key="1">
    <citation type="journal article" date="2012" name="Appl. Environ. Microbiol.">
        <title>Short-read sequencing for genomic analysis of the brown rot fungus Fibroporia radiculosa.</title>
        <authorList>
            <person name="Tang J.D."/>
            <person name="Perkins A.D."/>
            <person name="Sonstegard T.S."/>
            <person name="Schroeder S.G."/>
            <person name="Burgess S.C."/>
            <person name="Diehl S.V."/>
        </authorList>
    </citation>
    <scope>NUCLEOTIDE SEQUENCE [LARGE SCALE GENOMIC DNA]</scope>
    <source>
        <strain evidence="3 4">TFFH 294</strain>
    </source>
</reference>
<dbReference type="PANTHER" id="PTHR37534:SF20">
    <property type="entry name" value="PRO1A C6 ZINK-FINGER PROTEIN"/>
    <property type="match status" value="1"/>
</dbReference>
<dbReference type="InParanoid" id="J4H2G5"/>
<dbReference type="RefSeq" id="XP_012180767.1">
    <property type="nucleotide sequence ID" value="XM_012325377.1"/>
</dbReference>
<dbReference type="AlphaFoldDB" id="J4H2G5"/>
<dbReference type="OrthoDB" id="5419315at2759"/>
<protein>
    <recommendedName>
        <fullName evidence="5">CHAT domain-containing protein</fullName>
    </recommendedName>
</protein>
<comment type="subcellular location">
    <subcellularLocation>
        <location evidence="1">Nucleus</location>
    </subcellularLocation>
</comment>
<evidence type="ECO:0008006" key="5">
    <source>
        <dbReference type="Google" id="ProtNLM"/>
    </source>
</evidence>
<dbReference type="GeneID" id="24096395"/>
<accession>J4H2G5</accession>
<dbReference type="EMBL" id="HE797034">
    <property type="protein sequence ID" value="CCM01484.1"/>
    <property type="molecule type" value="Genomic_DNA"/>
</dbReference>
<dbReference type="PANTHER" id="PTHR37534">
    <property type="entry name" value="TRANSCRIPTIONAL ACTIVATOR PROTEIN UGA3"/>
    <property type="match status" value="1"/>
</dbReference>
<gene>
    <name evidence="3" type="ORF">FIBRA_03538</name>
</gene>
<evidence type="ECO:0000256" key="2">
    <source>
        <dbReference type="ARBA" id="ARBA00023242"/>
    </source>
</evidence>
<dbReference type="STRING" id="599839.J4H2G5"/>
<evidence type="ECO:0000313" key="3">
    <source>
        <dbReference type="EMBL" id="CCM01484.1"/>
    </source>
</evidence>
<keyword evidence="2" id="KW-0539">Nucleus</keyword>